<keyword evidence="2" id="KW-1185">Reference proteome</keyword>
<name>I1TLE8_9CAUD</name>
<dbReference type="NCBIfam" id="NF047353">
    <property type="entry name" value="tube_lmo2291"/>
    <property type="match status" value="1"/>
</dbReference>
<dbReference type="OrthoDB" id="19327at10239"/>
<evidence type="ECO:0000313" key="1">
    <source>
        <dbReference type="EMBL" id="AFE86250.1"/>
    </source>
</evidence>
<dbReference type="Proteomes" id="UP000002873">
    <property type="component" value="Segment"/>
</dbReference>
<dbReference type="KEGG" id="vg:12980111"/>
<gene>
    <name evidence="1" type="ORF">PBC1_014</name>
</gene>
<protein>
    <submittedName>
        <fullName evidence="1">Major capsid protein gpP</fullName>
    </submittedName>
</protein>
<accession>I1TLE8</accession>
<dbReference type="GeneID" id="12980111"/>
<sequence length="146" mass="15681">MALTGFLMNYGYKFAVKQGTGADLPIAKGITGVDPDNNEETEDTFYYDGNGSAETDVTGYKLSYAFEGHRNYGDPAQDLIMGLAIKTGPERKVTFTVTEPNGDKYTGPATVYDIKLPGGDANSKGEIEFTIAFDGKPTFTKAPVTP</sequence>
<evidence type="ECO:0000313" key="2">
    <source>
        <dbReference type="Proteomes" id="UP000002873"/>
    </source>
</evidence>
<reference evidence="1 2" key="1">
    <citation type="journal article" date="2012" name="J. Virol.">
        <title>Complete Genome Sequence of Bacillus cereus Bacteriophage PBC1.</title>
        <authorList>
            <person name="Kong M."/>
            <person name="Kim M."/>
            <person name="Ryu S."/>
        </authorList>
    </citation>
    <scope>NUCLEOTIDE SEQUENCE [LARGE SCALE GENOMIC DNA]</scope>
</reference>
<organism evidence="1 2">
    <name type="scientific">Bacillus phage PBC1</name>
    <dbReference type="NCBI Taxonomy" id="1161901"/>
    <lineage>
        <taxon>Viruses</taxon>
        <taxon>Duplodnaviria</taxon>
        <taxon>Heunggongvirae</taxon>
        <taxon>Uroviricota</taxon>
        <taxon>Caudoviricetes</taxon>
        <taxon>Gutmannvirinae</taxon>
        <taxon>Pebcunavirus</taxon>
        <taxon>Pebcunavirus PBC1</taxon>
    </lineage>
</organism>
<proteinExistence type="predicted"/>
<dbReference type="RefSeq" id="YP_006383467.1">
    <property type="nucleotide sequence ID" value="NC_017976.1"/>
</dbReference>
<dbReference type="EMBL" id="JQ619704">
    <property type="protein sequence ID" value="AFE86250.1"/>
    <property type="molecule type" value="Genomic_DNA"/>
</dbReference>